<keyword evidence="1" id="KW-0238">DNA-binding</keyword>
<evidence type="ECO:0000256" key="2">
    <source>
        <dbReference type="SAM" id="MobiDB-lite"/>
    </source>
</evidence>
<keyword evidence="5" id="KW-1185">Reference proteome</keyword>
<protein>
    <recommendedName>
        <fullName evidence="3">HMG box domain-containing protein</fullName>
    </recommendedName>
</protein>
<comment type="caution">
    <text evidence="4">The sequence shown here is derived from an EMBL/GenBank/DDBJ whole genome shotgun (WGS) entry which is preliminary data.</text>
</comment>
<name>A0ABD3NHW0_9STRA</name>
<gene>
    <name evidence="4" type="ORF">ACHAWO_013195</name>
</gene>
<evidence type="ECO:0000313" key="4">
    <source>
        <dbReference type="EMBL" id="KAL3772650.1"/>
    </source>
</evidence>
<dbReference type="AlphaFoldDB" id="A0ABD3NHW0"/>
<dbReference type="GO" id="GO:0005634">
    <property type="term" value="C:nucleus"/>
    <property type="evidence" value="ECO:0007669"/>
    <property type="project" value="UniProtKB-UniRule"/>
</dbReference>
<dbReference type="Gene3D" id="1.10.30.10">
    <property type="entry name" value="High mobility group box domain"/>
    <property type="match status" value="1"/>
</dbReference>
<evidence type="ECO:0000313" key="5">
    <source>
        <dbReference type="Proteomes" id="UP001530400"/>
    </source>
</evidence>
<reference evidence="4 5" key="1">
    <citation type="submission" date="2024-10" db="EMBL/GenBank/DDBJ databases">
        <title>Updated reference genomes for cyclostephanoid diatoms.</title>
        <authorList>
            <person name="Roberts W.R."/>
            <person name="Alverson A.J."/>
        </authorList>
    </citation>
    <scope>NUCLEOTIDE SEQUENCE [LARGE SCALE GENOMIC DNA]</scope>
    <source>
        <strain evidence="4 5">AJA010-31</strain>
    </source>
</reference>
<keyword evidence="1" id="KW-0539">Nucleus</keyword>
<dbReference type="Proteomes" id="UP001530400">
    <property type="component" value="Unassembled WGS sequence"/>
</dbReference>
<dbReference type="InterPro" id="IPR036910">
    <property type="entry name" value="HMG_box_dom_sf"/>
</dbReference>
<feature type="domain" description="HMG box" evidence="3">
    <location>
        <begin position="27"/>
        <end position="146"/>
    </location>
</feature>
<organism evidence="4 5">
    <name type="scientific">Cyclotella atomus</name>
    <dbReference type="NCBI Taxonomy" id="382360"/>
    <lineage>
        <taxon>Eukaryota</taxon>
        <taxon>Sar</taxon>
        <taxon>Stramenopiles</taxon>
        <taxon>Ochrophyta</taxon>
        <taxon>Bacillariophyta</taxon>
        <taxon>Coscinodiscophyceae</taxon>
        <taxon>Thalassiosirophycidae</taxon>
        <taxon>Stephanodiscales</taxon>
        <taxon>Stephanodiscaceae</taxon>
        <taxon>Cyclotella</taxon>
    </lineage>
</organism>
<dbReference type="GO" id="GO:0003677">
    <property type="term" value="F:DNA binding"/>
    <property type="evidence" value="ECO:0007669"/>
    <property type="project" value="UniProtKB-UniRule"/>
</dbReference>
<feature type="DNA-binding region" description="HMG box" evidence="1">
    <location>
        <begin position="27"/>
        <end position="146"/>
    </location>
</feature>
<proteinExistence type="predicted"/>
<accession>A0ABD3NHW0</accession>
<sequence length="307" mass="34118">MSSTRKSKQPIASLSASDFPKTSPPKPMRPLTAYHIFFQIEREFIIQTAPGASSDLSIHKNKSYQPNVPSRYAKIKLSNDWFAGPGKRAKRKHRKSHGCIGFLELSRVISQRWAELGDIDPETKAFVSGIAKREFDMYKREMKEYEALVGSSEVNAAAVKPIKSAPVKKSKRGAKKASAAASRLPALPTVTSSCERSGTLVTPPATPPPSEEFFASEFDINVFVDILPDAAFSNMEDVDYSISFMDNAGHHIPSPAGSVCDERKRSFSEESICDPLFELDLPLESYFENSPKRRRMSVDAVDFMNML</sequence>
<evidence type="ECO:0000256" key="1">
    <source>
        <dbReference type="PROSITE-ProRule" id="PRU00267"/>
    </source>
</evidence>
<dbReference type="PROSITE" id="PS50118">
    <property type="entry name" value="HMG_BOX_2"/>
    <property type="match status" value="1"/>
</dbReference>
<dbReference type="SUPFAM" id="SSF47095">
    <property type="entry name" value="HMG-box"/>
    <property type="match status" value="1"/>
</dbReference>
<dbReference type="EMBL" id="JALLPJ020001263">
    <property type="protein sequence ID" value="KAL3772650.1"/>
    <property type="molecule type" value="Genomic_DNA"/>
</dbReference>
<dbReference type="InterPro" id="IPR009071">
    <property type="entry name" value="HMG_box_dom"/>
</dbReference>
<feature type="region of interest" description="Disordered" evidence="2">
    <location>
        <begin position="1"/>
        <end position="27"/>
    </location>
</feature>
<evidence type="ECO:0000259" key="3">
    <source>
        <dbReference type="PROSITE" id="PS50118"/>
    </source>
</evidence>